<sequence>MLRRAAAIALLPASVLATVAHGESSGGICNGTSMYVKVCATASDNVPGMGSSDDRKGSASASSAAGSGTPKCTYEKVIPQPPPENLAMQDGKRHGGKGAVYRVWCPDTGRFGVVWIPDSTVPRAPAIDPETVARRAVDAMKLMGPKVASPREGGKYVVGMPMWMWVDQTPTTYGPNRATASAGGVTVTATAEVSSISWEMGDGTAAVVCKGTGAKYTPSMGMAQSPDCGHVYGRASIAEAGGKFHGTATATWTVNWQVTGDRAETGSLTEVRQSRFTAEVGEVQVLN</sequence>
<feature type="compositionally biased region" description="Low complexity" evidence="1">
    <location>
        <begin position="58"/>
        <end position="68"/>
    </location>
</feature>
<keyword evidence="2" id="KW-0732">Signal</keyword>
<comment type="caution">
    <text evidence="3">The sequence shown here is derived from an EMBL/GenBank/DDBJ whole genome shotgun (WGS) entry which is preliminary data.</text>
</comment>
<feature type="chain" id="PRO_5030674632" description="ATP/GTP-binding protein" evidence="2">
    <location>
        <begin position="23"/>
        <end position="287"/>
    </location>
</feature>
<evidence type="ECO:0000313" key="4">
    <source>
        <dbReference type="Proteomes" id="UP000577386"/>
    </source>
</evidence>
<proteinExistence type="predicted"/>
<dbReference type="Proteomes" id="UP000577386">
    <property type="component" value="Unassembled WGS sequence"/>
</dbReference>
<evidence type="ECO:0000256" key="1">
    <source>
        <dbReference type="SAM" id="MobiDB-lite"/>
    </source>
</evidence>
<reference evidence="3 4" key="1">
    <citation type="submission" date="2020-08" db="EMBL/GenBank/DDBJ databases">
        <title>Sequencing the genomes of 1000 actinobacteria strains.</title>
        <authorList>
            <person name="Klenk H.-P."/>
        </authorList>
    </citation>
    <scope>NUCLEOTIDE SEQUENCE [LARGE SCALE GENOMIC DNA]</scope>
    <source>
        <strain evidence="3 4">DSM 41827</strain>
    </source>
</reference>
<feature type="region of interest" description="Disordered" evidence="1">
    <location>
        <begin position="47"/>
        <end position="94"/>
    </location>
</feature>
<feature type="signal peptide" evidence="2">
    <location>
        <begin position="1"/>
        <end position="22"/>
    </location>
</feature>
<accession>A0A7W3NI09</accession>
<evidence type="ECO:0000313" key="3">
    <source>
        <dbReference type="EMBL" id="MBA9050898.1"/>
    </source>
</evidence>
<evidence type="ECO:0000256" key="2">
    <source>
        <dbReference type="SAM" id="SignalP"/>
    </source>
</evidence>
<name>A0A7W3NI09_STRMR</name>
<dbReference type="RefSeq" id="WP_182774337.1">
    <property type="nucleotide sequence ID" value="NZ_BAAAHW010000016.1"/>
</dbReference>
<protein>
    <recommendedName>
        <fullName evidence="5">ATP/GTP-binding protein</fullName>
    </recommendedName>
</protein>
<evidence type="ECO:0008006" key="5">
    <source>
        <dbReference type="Google" id="ProtNLM"/>
    </source>
</evidence>
<gene>
    <name evidence="3" type="ORF">HDA42_000073</name>
</gene>
<organism evidence="3 4">
    <name type="scientific">Streptomyces murinus</name>
    <dbReference type="NCBI Taxonomy" id="33900"/>
    <lineage>
        <taxon>Bacteria</taxon>
        <taxon>Bacillati</taxon>
        <taxon>Actinomycetota</taxon>
        <taxon>Actinomycetes</taxon>
        <taxon>Kitasatosporales</taxon>
        <taxon>Streptomycetaceae</taxon>
        <taxon>Streptomyces</taxon>
    </lineage>
</organism>
<dbReference type="AlphaFoldDB" id="A0A7W3NI09"/>
<keyword evidence="4" id="KW-1185">Reference proteome</keyword>
<dbReference type="EMBL" id="JACJIJ010000001">
    <property type="protein sequence ID" value="MBA9050898.1"/>
    <property type="molecule type" value="Genomic_DNA"/>
</dbReference>